<dbReference type="InterPro" id="IPR033730">
    <property type="entry name" value="ProRS_core_prok"/>
</dbReference>
<comment type="catalytic activity">
    <reaction evidence="8">
        <text>tRNA(Pro) + L-proline + ATP = L-prolyl-tRNA(Pro) + AMP + diphosphate</text>
        <dbReference type="Rhea" id="RHEA:14305"/>
        <dbReference type="Rhea" id="RHEA-COMP:9700"/>
        <dbReference type="Rhea" id="RHEA-COMP:9702"/>
        <dbReference type="ChEBI" id="CHEBI:30616"/>
        <dbReference type="ChEBI" id="CHEBI:33019"/>
        <dbReference type="ChEBI" id="CHEBI:60039"/>
        <dbReference type="ChEBI" id="CHEBI:78442"/>
        <dbReference type="ChEBI" id="CHEBI:78532"/>
        <dbReference type="ChEBI" id="CHEBI:456215"/>
        <dbReference type="EC" id="6.1.1.15"/>
    </reaction>
</comment>
<keyword evidence="11" id="KW-1185">Reference proteome</keyword>
<dbReference type="InterPro" id="IPR002314">
    <property type="entry name" value="aa-tRNA-synt_IIb"/>
</dbReference>
<dbReference type="GO" id="GO:0005739">
    <property type="term" value="C:mitochondrion"/>
    <property type="evidence" value="ECO:0007669"/>
    <property type="project" value="TreeGrafter"/>
</dbReference>
<accession>A0AAJ6VNY9</accession>
<proteinExistence type="predicted"/>
<dbReference type="InterPro" id="IPR006195">
    <property type="entry name" value="aa-tRNA-synth_II"/>
</dbReference>
<evidence type="ECO:0000256" key="6">
    <source>
        <dbReference type="ARBA" id="ARBA00023146"/>
    </source>
</evidence>
<name>A0AAJ6VNY9_9HYME</name>
<dbReference type="EC" id="6.1.1.15" evidence="1"/>
<dbReference type="GO" id="GO:0006433">
    <property type="term" value="P:prolyl-tRNA aminoacylation"/>
    <property type="evidence" value="ECO:0007669"/>
    <property type="project" value="InterPro"/>
</dbReference>
<evidence type="ECO:0000256" key="4">
    <source>
        <dbReference type="ARBA" id="ARBA00022840"/>
    </source>
</evidence>
<evidence type="ECO:0000259" key="10">
    <source>
        <dbReference type="PROSITE" id="PS50862"/>
    </source>
</evidence>
<evidence type="ECO:0000256" key="8">
    <source>
        <dbReference type="ARBA" id="ARBA00047671"/>
    </source>
</evidence>
<protein>
    <recommendedName>
        <fullName evidence="9">Probable proline--tRNA ligase, mitochondrial</fullName>
        <ecNumber evidence="1">6.1.1.15</ecNumber>
    </recommendedName>
    <alternativeName>
        <fullName evidence="7">Prolyl-tRNA synthetase</fullName>
    </alternativeName>
</protein>
<reference evidence="12" key="1">
    <citation type="submission" date="2025-08" db="UniProtKB">
        <authorList>
            <consortium name="RefSeq"/>
        </authorList>
    </citation>
    <scope>IDENTIFICATION</scope>
</reference>
<keyword evidence="6" id="KW-0030">Aminoacyl-tRNA synthetase</keyword>
<evidence type="ECO:0000256" key="1">
    <source>
        <dbReference type="ARBA" id="ARBA00012831"/>
    </source>
</evidence>
<dbReference type="Pfam" id="PF00587">
    <property type="entry name" value="tRNA-synt_2b"/>
    <property type="match status" value="1"/>
</dbReference>
<dbReference type="SUPFAM" id="SSF52954">
    <property type="entry name" value="Class II aaRS ABD-related"/>
    <property type="match status" value="1"/>
</dbReference>
<dbReference type="InterPro" id="IPR004154">
    <property type="entry name" value="Anticodon-bd"/>
</dbReference>
<keyword evidence="2 12" id="KW-0436">Ligase</keyword>
<dbReference type="GO" id="GO:0004827">
    <property type="term" value="F:proline-tRNA ligase activity"/>
    <property type="evidence" value="ECO:0007669"/>
    <property type="project" value="UniProtKB-EC"/>
</dbReference>
<dbReference type="RefSeq" id="XP_011495532.1">
    <property type="nucleotide sequence ID" value="XM_011497230.1"/>
</dbReference>
<evidence type="ECO:0000256" key="3">
    <source>
        <dbReference type="ARBA" id="ARBA00022741"/>
    </source>
</evidence>
<dbReference type="PRINTS" id="PR01046">
    <property type="entry name" value="TRNASYNTHPRO"/>
</dbReference>
<evidence type="ECO:0000256" key="9">
    <source>
        <dbReference type="ARBA" id="ARBA00071545"/>
    </source>
</evidence>
<evidence type="ECO:0000313" key="12">
    <source>
        <dbReference type="RefSeq" id="XP_011495532.1"/>
    </source>
</evidence>
<feature type="domain" description="Aminoacyl-transfer RNA synthetases class-II family profile" evidence="10">
    <location>
        <begin position="62"/>
        <end position="323"/>
    </location>
</feature>
<dbReference type="GeneID" id="105360335"/>
<dbReference type="GO" id="GO:0005524">
    <property type="term" value="F:ATP binding"/>
    <property type="evidence" value="ECO:0007669"/>
    <property type="project" value="UniProtKB-KW"/>
</dbReference>
<evidence type="ECO:0000256" key="2">
    <source>
        <dbReference type="ARBA" id="ARBA00022598"/>
    </source>
</evidence>
<dbReference type="Proteomes" id="UP000695007">
    <property type="component" value="Unplaced"/>
</dbReference>
<dbReference type="CTD" id="38331"/>
<dbReference type="InterPro" id="IPR002316">
    <property type="entry name" value="Pro-tRNA-ligase_IIa"/>
</dbReference>
<dbReference type="KEGG" id="csol:105360335"/>
<dbReference type="SUPFAM" id="SSF55681">
    <property type="entry name" value="Class II aaRS and biotin synthetases"/>
    <property type="match status" value="1"/>
</dbReference>
<dbReference type="Gene3D" id="3.30.930.10">
    <property type="entry name" value="Bira Bifunctional Protein, Domain 2"/>
    <property type="match status" value="1"/>
</dbReference>
<organism evidence="11 12">
    <name type="scientific">Ceratosolen solmsi marchali</name>
    <dbReference type="NCBI Taxonomy" id="326594"/>
    <lineage>
        <taxon>Eukaryota</taxon>
        <taxon>Metazoa</taxon>
        <taxon>Ecdysozoa</taxon>
        <taxon>Arthropoda</taxon>
        <taxon>Hexapoda</taxon>
        <taxon>Insecta</taxon>
        <taxon>Pterygota</taxon>
        <taxon>Neoptera</taxon>
        <taxon>Endopterygota</taxon>
        <taxon>Hymenoptera</taxon>
        <taxon>Apocrita</taxon>
        <taxon>Proctotrupomorpha</taxon>
        <taxon>Chalcidoidea</taxon>
        <taxon>Agaonidae</taxon>
        <taxon>Agaoninae</taxon>
        <taxon>Ceratosolen</taxon>
    </lineage>
</organism>
<dbReference type="InterPro" id="IPR036621">
    <property type="entry name" value="Anticodon-bd_dom_sf"/>
</dbReference>
<dbReference type="InterPro" id="IPR050062">
    <property type="entry name" value="Pro-tRNA_synthetase"/>
</dbReference>
<gene>
    <name evidence="12" type="primary">LOC105360335</name>
</gene>
<dbReference type="PANTHER" id="PTHR42753">
    <property type="entry name" value="MITOCHONDRIAL RIBOSOME PROTEIN L39/PROLYL-TRNA LIGASE FAMILY MEMBER"/>
    <property type="match status" value="1"/>
</dbReference>
<evidence type="ECO:0000313" key="11">
    <source>
        <dbReference type="Proteomes" id="UP000695007"/>
    </source>
</evidence>
<dbReference type="AlphaFoldDB" id="A0AAJ6VNY9"/>
<dbReference type="PROSITE" id="PS50862">
    <property type="entry name" value="AA_TRNA_LIGASE_II"/>
    <property type="match status" value="1"/>
</dbReference>
<evidence type="ECO:0000256" key="7">
    <source>
        <dbReference type="ARBA" id="ARBA00029731"/>
    </source>
</evidence>
<dbReference type="Pfam" id="PF03129">
    <property type="entry name" value="HGTP_anticodon"/>
    <property type="match status" value="1"/>
</dbReference>
<keyword evidence="4" id="KW-0067">ATP-binding</keyword>
<dbReference type="PANTHER" id="PTHR42753:SF10">
    <property type="entry name" value="PROLINE--TRNA LIGASE, MITOCHONDRIAL-RELATED"/>
    <property type="match status" value="1"/>
</dbReference>
<dbReference type="InterPro" id="IPR045864">
    <property type="entry name" value="aa-tRNA-synth_II/BPL/LPL"/>
</dbReference>
<dbReference type="Gene3D" id="3.40.50.800">
    <property type="entry name" value="Anticodon-binding domain"/>
    <property type="match status" value="1"/>
</dbReference>
<dbReference type="CDD" id="cd00779">
    <property type="entry name" value="ProRS_core_prok"/>
    <property type="match status" value="1"/>
</dbReference>
<keyword evidence="5" id="KW-0648">Protein biosynthesis</keyword>
<sequence length="428" mass="48811">MKWINRVSKLFQPTNVVPKSYLPKIDVSSKSHQLMINTGIISNSSTGMFTFLPLGLKALEKLTKIIDEEMMLIGGQKIYLPALTSASLWRRTSRMVESQPELFMIMDRHGKEYLLSPTFEESITNVISSLGSLKRNKLPLKLYQISRKWRDEIKPRLGLLRSREFIMKDLYTFDSNLENATNTYNIVKSAYETILNRIGIPHLKIFADPGTIGGSISHEYHYLSNIGEDIIKLCKNCNYYEGRFKESKSYCPSCQQSLDKINSVEIGHTFLLGTKYSEPLQATFIDNNNKRQFLVMGSFGLGLSRILATAIEILSTDLEIRWPLKLAPYTVCIIPPKEGSKEESASSVAYDLYFELQNSNIDVIIDDRIKETIGKRFIEARKSGYPFVVVVGKNSLNSVPLIEVHDIYNSSQFKLELNEVLQYLKNIL</sequence>
<evidence type="ECO:0000256" key="5">
    <source>
        <dbReference type="ARBA" id="ARBA00022917"/>
    </source>
</evidence>
<dbReference type="FunFam" id="3.30.930.10:FF:000042">
    <property type="entry name" value="probable proline--tRNA ligase, mitochondrial"/>
    <property type="match status" value="1"/>
</dbReference>
<keyword evidence="3" id="KW-0547">Nucleotide-binding</keyword>